<evidence type="ECO:0000256" key="1">
    <source>
        <dbReference type="SAM" id="MobiDB-lite"/>
    </source>
</evidence>
<reference evidence="2" key="1">
    <citation type="submission" date="2022-09" db="EMBL/GenBank/DDBJ databases">
        <title>Fusarium specimens isolated from Avocado Roots.</title>
        <authorList>
            <person name="Stajich J."/>
            <person name="Roper C."/>
            <person name="Heimlech-Rivalta G."/>
        </authorList>
    </citation>
    <scope>NUCLEOTIDE SEQUENCE</scope>
    <source>
        <strain evidence="2">CF00136</strain>
    </source>
</reference>
<name>A0A9W8V969_9HYPO</name>
<gene>
    <name evidence="2" type="ORF">NW762_012835</name>
</gene>
<dbReference type="Pfam" id="PF20174">
    <property type="entry name" value="DUF6540"/>
    <property type="match status" value="1"/>
</dbReference>
<organism evidence="2 3">
    <name type="scientific">Fusarium torreyae</name>
    <dbReference type="NCBI Taxonomy" id="1237075"/>
    <lineage>
        <taxon>Eukaryota</taxon>
        <taxon>Fungi</taxon>
        <taxon>Dikarya</taxon>
        <taxon>Ascomycota</taxon>
        <taxon>Pezizomycotina</taxon>
        <taxon>Sordariomycetes</taxon>
        <taxon>Hypocreomycetidae</taxon>
        <taxon>Hypocreales</taxon>
        <taxon>Nectriaceae</taxon>
        <taxon>Fusarium</taxon>
    </lineage>
</organism>
<accession>A0A9W8V969</accession>
<feature type="compositionally biased region" description="Pro residues" evidence="1">
    <location>
        <begin position="1"/>
        <end position="22"/>
    </location>
</feature>
<comment type="caution">
    <text evidence="2">The sequence shown here is derived from an EMBL/GenBank/DDBJ whole genome shotgun (WGS) entry which is preliminary data.</text>
</comment>
<evidence type="ECO:0000313" key="3">
    <source>
        <dbReference type="Proteomes" id="UP001152049"/>
    </source>
</evidence>
<evidence type="ECO:0000313" key="2">
    <source>
        <dbReference type="EMBL" id="KAJ4248065.1"/>
    </source>
</evidence>
<keyword evidence="3" id="KW-1185">Reference proteome</keyword>
<sequence length="194" mass="21492">MPSPQKTPNPPPPAPPPPPPSLVPSSLHAAGPKPPLVASVQPAGAFLVELLIYNGSPFKDHWAYWIRSHTDPDVGVLIHATGDVRNGFTFEVKRNHDFRATGNVPSKRIPLQWVDGKYFNETAMLNNGKRKIDHTPVCGFESSAYKITPPSKTLNDKVNTTINFPKFMIRPPFMGLEDSIARPNYHAHVFDPRS</sequence>
<proteinExistence type="predicted"/>
<dbReference type="EMBL" id="JAOQAZ010000037">
    <property type="protein sequence ID" value="KAJ4248065.1"/>
    <property type="molecule type" value="Genomic_DNA"/>
</dbReference>
<dbReference type="OrthoDB" id="2999773at2759"/>
<dbReference type="InterPro" id="IPR046670">
    <property type="entry name" value="DUF6540"/>
</dbReference>
<dbReference type="AlphaFoldDB" id="A0A9W8V969"/>
<protein>
    <submittedName>
        <fullName evidence="2">Uncharacterized protein</fullName>
    </submittedName>
</protein>
<dbReference type="Proteomes" id="UP001152049">
    <property type="component" value="Unassembled WGS sequence"/>
</dbReference>
<feature type="region of interest" description="Disordered" evidence="1">
    <location>
        <begin position="1"/>
        <end position="32"/>
    </location>
</feature>